<gene>
    <name evidence="2" type="ORF">Ga0061067_109113</name>
</gene>
<dbReference type="SUPFAM" id="SSF55073">
    <property type="entry name" value="Nucleotide cyclase"/>
    <property type="match status" value="1"/>
</dbReference>
<dbReference type="CDD" id="cd07302">
    <property type="entry name" value="CHD"/>
    <property type="match status" value="1"/>
</dbReference>
<accession>A0A0K6I5F0</accession>
<dbReference type="RefSeq" id="WP_055456330.1">
    <property type="nucleotide sequence ID" value="NZ_CYHE01000009.1"/>
</dbReference>
<dbReference type="SMART" id="SM00044">
    <property type="entry name" value="CYCc"/>
    <property type="match status" value="1"/>
</dbReference>
<dbReference type="Pfam" id="PF00211">
    <property type="entry name" value="Guanylate_cyc"/>
    <property type="match status" value="1"/>
</dbReference>
<keyword evidence="3" id="KW-1185">Reference proteome</keyword>
<dbReference type="InterPro" id="IPR029787">
    <property type="entry name" value="Nucleotide_cyclase"/>
</dbReference>
<feature type="domain" description="Guanylate cyclase" evidence="1">
    <location>
        <begin position="213"/>
        <end position="346"/>
    </location>
</feature>
<evidence type="ECO:0000313" key="3">
    <source>
        <dbReference type="Proteomes" id="UP000183900"/>
    </source>
</evidence>
<dbReference type="PANTHER" id="PTHR43081">
    <property type="entry name" value="ADENYLATE CYCLASE, TERMINAL-DIFFERENTIATION SPECIFIC-RELATED"/>
    <property type="match status" value="1"/>
</dbReference>
<dbReference type="InterPro" id="IPR029016">
    <property type="entry name" value="GAF-like_dom_sf"/>
</dbReference>
<organism evidence="2 3">
    <name type="scientific">Pannonibacter indicus</name>
    <dbReference type="NCBI Taxonomy" id="466044"/>
    <lineage>
        <taxon>Bacteria</taxon>
        <taxon>Pseudomonadati</taxon>
        <taxon>Pseudomonadota</taxon>
        <taxon>Alphaproteobacteria</taxon>
        <taxon>Hyphomicrobiales</taxon>
        <taxon>Stappiaceae</taxon>
        <taxon>Pannonibacter</taxon>
    </lineage>
</organism>
<dbReference type="InterPro" id="IPR050697">
    <property type="entry name" value="Adenylyl/Guanylyl_Cyclase_3/4"/>
</dbReference>
<dbReference type="GO" id="GO:0035556">
    <property type="term" value="P:intracellular signal transduction"/>
    <property type="evidence" value="ECO:0007669"/>
    <property type="project" value="InterPro"/>
</dbReference>
<reference evidence="3" key="1">
    <citation type="submission" date="2015-08" db="EMBL/GenBank/DDBJ databases">
        <authorList>
            <person name="Varghese N."/>
        </authorList>
    </citation>
    <scope>NUCLEOTIDE SEQUENCE [LARGE SCALE GENOMIC DNA]</scope>
    <source>
        <strain evidence="3">DSM 23407</strain>
    </source>
</reference>
<protein>
    <submittedName>
        <fullName evidence="2">Adenylate cyclase, class 3</fullName>
    </submittedName>
</protein>
<dbReference type="AlphaFoldDB" id="A0A0K6I5F0"/>
<name>A0A0K6I5F0_9HYPH</name>
<dbReference type="PROSITE" id="PS50125">
    <property type="entry name" value="GUANYLATE_CYCLASE_2"/>
    <property type="match status" value="1"/>
</dbReference>
<dbReference type="OrthoDB" id="4565346at2"/>
<dbReference type="Proteomes" id="UP000183900">
    <property type="component" value="Unassembled WGS sequence"/>
</dbReference>
<dbReference type="GO" id="GO:0006171">
    <property type="term" value="P:cAMP biosynthetic process"/>
    <property type="evidence" value="ECO:0007669"/>
    <property type="project" value="TreeGrafter"/>
</dbReference>
<sequence>MSFEAPLAAADIIQWLYGEAVEVQDSQELVRHLGQRLREARIPVDRISTGIALLHPNVRAESALWTSDGHTELRRYMEAPDLQASYDRSPLKVVYVEGRSVRIRVTPEPEEGEYGILPELRDGGFKDYIAMPLPFSDGTNKALTLATRSEAGFTPAHLAVFESIARPLGLICELNTLRRTASTLLDTYVGPRAGSRVLQGSIKRGGGELISAVISFADLRGFTTLSNRLPGEKLIELLNTYFGAMASAVEAQGGEVLKFIGDEVMAIFPYESADEAQEASRRAVLAAQEAVMRIAEVNRNCCAETPAINVSIALHAGDVFFGNVGSETRLDFTVVGPAVNLASRIAGLAKALDREILASETVAGMLGCQSGKVGTYYVKGFDEPVSVFSPPLDRSPCAASPCSDAMTAVRAFDAN</sequence>
<evidence type="ECO:0000259" key="1">
    <source>
        <dbReference type="PROSITE" id="PS50125"/>
    </source>
</evidence>
<dbReference type="Gene3D" id="3.30.450.40">
    <property type="match status" value="1"/>
</dbReference>
<proteinExistence type="predicted"/>
<dbReference type="GO" id="GO:0004016">
    <property type="term" value="F:adenylate cyclase activity"/>
    <property type="evidence" value="ECO:0007669"/>
    <property type="project" value="UniProtKB-ARBA"/>
</dbReference>
<evidence type="ECO:0000313" key="2">
    <source>
        <dbReference type="EMBL" id="CUA98355.1"/>
    </source>
</evidence>
<dbReference type="InterPro" id="IPR001054">
    <property type="entry name" value="A/G_cyclase"/>
</dbReference>
<dbReference type="EMBL" id="CYHE01000009">
    <property type="protein sequence ID" value="CUA98355.1"/>
    <property type="molecule type" value="Genomic_DNA"/>
</dbReference>
<dbReference type="Gene3D" id="3.30.70.1230">
    <property type="entry name" value="Nucleotide cyclase"/>
    <property type="match status" value="1"/>
</dbReference>
<dbReference type="PANTHER" id="PTHR43081:SF11">
    <property type="entry name" value="BLR2264 PROTEIN"/>
    <property type="match status" value="1"/>
</dbReference>